<evidence type="ECO:0000313" key="4">
    <source>
        <dbReference type="EMBL" id="CAF5194364.1"/>
    </source>
</evidence>
<evidence type="ECO:0000313" key="3">
    <source>
        <dbReference type="EMBL" id="CAF5189759.1"/>
    </source>
</evidence>
<gene>
    <name evidence="4" type="ORF">GIL414_LOCUS74237</name>
    <name evidence="2" type="ORF">MBJ925_LOCUS37741</name>
    <name evidence="3" type="ORF">SMN809_LOCUS71848</name>
</gene>
<sequence>WYRKFIPSFSEIAAPIHKVTNKIKQKKKEFYGSEEQIHAANKLKQVLTEEPLVLTYPHPNAPFILSTNASEYAIGGTLKQIINGQIF</sequence>
<dbReference type="EMBL" id="CAJOBI010324454">
    <property type="protein sequence ID" value="CAF5189759.1"/>
    <property type="molecule type" value="Genomic_DNA"/>
</dbReference>
<proteinExistence type="predicted"/>
<dbReference type="Proteomes" id="UP000681720">
    <property type="component" value="Unassembled WGS sequence"/>
</dbReference>
<evidence type="ECO:0000313" key="2">
    <source>
        <dbReference type="EMBL" id="CAF2248539.1"/>
    </source>
</evidence>
<evidence type="ECO:0000259" key="1">
    <source>
        <dbReference type="Pfam" id="PF17919"/>
    </source>
</evidence>
<dbReference type="Pfam" id="PF17919">
    <property type="entry name" value="RT_RNaseH_2"/>
    <property type="match status" value="1"/>
</dbReference>
<dbReference type="Proteomes" id="UP000663824">
    <property type="component" value="Unassembled WGS sequence"/>
</dbReference>
<accession>A0A817A7U5</accession>
<feature type="domain" description="Reverse transcriptase/retrotransposon-derived protein RNase H-like" evidence="1">
    <location>
        <begin position="34"/>
        <end position="83"/>
    </location>
</feature>
<dbReference type="Gene3D" id="3.30.70.270">
    <property type="match status" value="1"/>
</dbReference>
<reference evidence="2" key="1">
    <citation type="submission" date="2021-02" db="EMBL/GenBank/DDBJ databases">
        <authorList>
            <person name="Nowell W R."/>
        </authorList>
    </citation>
    <scope>NUCLEOTIDE SEQUENCE</scope>
</reference>
<comment type="caution">
    <text evidence="2">The sequence shown here is derived from an EMBL/GenBank/DDBJ whole genome shotgun (WGS) entry which is preliminary data.</text>
</comment>
<feature type="non-terminal residue" evidence="2">
    <location>
        <position position="1"/>
    </location>
</feature>
<protein>
    <recommendedName>
        <fullName evidence="1">Reverse transcriptase/retrotransposon-derived protein RNase H-like domain-containing protein</fullName>
    </recommendedName>
</protein>
<evidence type="ECO:0000313" key="5">
    <source>
        <dbReference type="Proteomes" id="UP000663824"/>
    </source>
</evidence>
<dbReference type="InterPro" id="IPR043128">
    <property type="entry name" value="Rev_trsase/Diguanyl_cyclase"/>
</dbReference>
<dbReference type="EMBL" id="CAJNRE010021012">
    <property type="protein sequence ID" value="CAF2248539.1"/>
    <property type="molecule type" value="Genomic_DNA"/>
</dbReference>
<dbReference type="InterPro" id="IPR043502">
    <property type="entry name" value="DNA/RNA_pol_sf"/>
</dbReference>
<dbReference type="SUPFAM" id="SSF56672">
    <property type="entry name" value="DNA/RNA polymerases"/>
    <property type="match status" value="1"/>
</dbReference>
<dbReference type="AlphaFoldDB" id="A0A817A7U5"/>
<dbReference type="PANTHER" id="PTHR33064">
    <property type="entry name" value="POL PROTEIN"/>
    <property type="match status" value="1"/>
</dbReference>
<name>A0A817A7U5_9BILA</name>
<organism evidence="2 5">
    <name type="scientific">Rotaria magnacalcarata</name>
    <dbReference type="NCBI Taxonomy" id="392030"/>
    <lineage>
        <taxon>Eukaryota</taxon>
        <taxon>Metazoa</taxon>
        <taxon>Spiralia</taxon>
        <taxon>Gnathifera</taxon>
        <taxon>Rotifera</taxon>
        <taxon>Eurotatoria</taxon>
        <taxon>Bdelloidea</taxon>
        <taxon>Philodinida</taxon>
        <taxon>Philodinidae</taxon>
        <taxon>Rotaria</taxon>
    </lineage>
</organism>
<dbReference type="InterPro" id="IPR041577">
    <property type="entry name" value="RT_RNaseH_2"/>
</dbReference>
<dbReference type="Proteomes" id="UP000676336">
    <property type="component" value="Unassembled WGS sequence"/>
</dbReference>
<dbReference type="PANTHER" id="PTHR33064:SF37">
    <property type="entry name" value="RIBONUCLEASE H"/>
    <property type="match status" value="1"/>
</dbReference>
<dbReference type="EMBL" id="CAJOBJ010340384">
    <property type="protein sequence ID" value="CAF5194364.1"/>
    <property type="molecule type" value="Genomic_DNA"/>
</dbReference>
<dbReference type="InterPro" id="IPR051320">
    <property type="entry name" value="Viral_Replic_Matur_Polypro"/>
</dbReference>